<name>C2FTW8_SPHSI</name>
<dbReference type="EMBL" id="ACHB01000018">
    <property type="protein sequence ID" value="EEI93598.1"/>
    <property type="molecule type" value="Genomic_DNA"/>
</dbReference>
<organism evidence="1 2">
    <name type="scientific">Sphingobacterium spiritivorum ATCC 33300</name>
    <dbReference type="NCBI Taxonomy" id="525372"/>
    <lineage>
        <taxon>Bacteria</taxon>
        <taxon>Pseudomonadati</taxon>
        <taxon>Bacteroidota</taxon>
        <taxon>Sphingobacteriia</taxon>
        <taxon>Sphingobacteriales</taxon>
        <taxon>Sphingobacteriaceae</taxon>
        <taxon>Sphingobacterium</taxon>
    </lineage>
</organism>
<comment type="caution">
    <text evidence="1">The sequence shown here is derived from an EMBL/GenBank/DDBJ whole genome shotgun (WGS) entry which is preliminary data.</text>
</comment>
<reference evidence="1 2" key="1">
    <citation type="submission" date="2009-01" db="EMBL/GenBank/DDBJ databases">
        <authorList>
            <person name="Qin X."/>
            <person name="Bachman B."/>
            <person name="Battles P."/>
            <person name="Bell A."/>
            <person name="Bess C."/>
            <person name="Bickham C."/>
            <person name="Chaboub L."/>
            <person name="Chen D."/>
            <person name="Coyle M."/>
            <person name="Deiros D.R."/>
            <person name="Dinh H."/>
            <person name="Forbes L."/>
            <person name="Fowler G."/>
            <person name="Francisco L."/>
            <person name="Fu Q."/>
            <person name="Gubbala S."/>
            <person name="Hale W."/>
            <person name="Han Y."/>
            <person name="Hemphill L."/>
            <person name="Highlander S.K."/>
            <person name="Hirani K."/>
            <person name="Hogues M."/>
            <person name="Jackson L."/>
            <person name="Jakkamsetti A."/>
            <person name="Javaid M."/>
            <person name="Jiang H."/>
            <person name="Korchina V."/>
            <person name="Kovar C."/>
            <person name="Lara F."/>
            <person name="Lee S."/>
            <person name="Mata R."/>
            <person name="Mathew T."/>
            <person name="Moen C."/>
            <person name="Morales K."/>
            <person name="Munidasa M."/>
            <person name="Nazareth L."/>
            <person name="Ngo R."/>
            <person name="Nguyen L."/>
            <person name="Okwuonu G."/>
            <person name="Ongeri F."/>
            <person name="Patil S."/>
            <person name="Petrosino J."/>
            <person name="Pham C."/>
            <person name="Pham P."/>
            <person name="Pu L.-L."/>
            <person name="Puazo M."/>
            <person name="Raj R."/>
            <person name="Reid J."/>
            <person name="Rouhana J."/>
            <person name="Saada N."/>
            <person name="Shang Y."/>
            <person name="Simmons D."/>
            <person name="Thornton R."/>
            <person name="Warren J."/>
            <person name="Weissenberger G."/>
            <person name="Zhang J."/>
            <person name="Zhang L."/>
            <person name="Zhou C."/>
            <person name="Zhu D."/>
            <person name="Muzny D."/>
            <person name="Worley K."/>
            <person name="Gibbs R."/>
        </authorList>
    </citation>
    <scope>NUCLEOTIDE SEQUENCE [LARGE SCALE GENOMIC DNA]</scope>
    <source>
        <strain evidence="1 2">ATCC 33300</strain>
    </source>
</reference>
<dbReference type="AlphaFoldDB" id="C2FTW8"/>
<dbReference type="Proteomes" id="UP000006241">
    <property type="component" value="Unassembled WGS sequence"/>
</dbReference>
<sequence>MEEWWLKIFISFTFLTLNLIPNKSFHRRLGFVVVHKKINHTPKATPNPIHGVFIDKAAKKPIVAMMQVIKNQITFFIINQIYNFKILQRIT</sequence>
<protein>
    <submittedName>
        <fullName evidence="1">Uncharacterized protein</fullName>
    </submittedName>
</protein>
<evidence type="ECO:0000313" key="1">
    <source>
        <dbReference type="EMBL" id="EEI93598.1"/>
    </source>
</evidence>
<evidence type="ECO:0000313" key="2">
    <source>
        <dbReference type="Proteomes" id="UP000006241"/>
    </source>
</evidence>
<dbReference type="HOGENOM" id="CLU_2425422_0_0_10"/>
<proteinExistence type="predicted"/>
<accession>C2FTW8</accession>
<gene>
    <name evidence="1" type="ORF">HMPREF0765_0750</name>
</gene>